<dbReference type="GO" id="GO:0030170">
    <property type="term" value="F:pyridoxal phosphate binding"/>
    <property type="evidence" value="ECO:0007669"/>
    <property type="project" value="InterPro"/>
</dbReference>
<dbReference type="OrthoDB" id="1550913at2"/>
<feature type="domain" description="MOSC" evidence="1">
    <location>
        <begin position="36"/>
        <end position="165"/>
    </location>
</feature>
<keyword evidence="3" id="KW-1185">Reference proteome</keyword>
<evidence type="ECO:0000313" key="3">
    <source>
        <dbReference type="Proteomes" id="UP000004095"/>
    </source>
</evidence>
<dbReference type="PANTHER" id="PTHR36930:SF1">
    <property type="entry name" value="MOSC DOMAIN-CONTAINING PROTEIN"/>
    <property type="match status" value="1"/>
</dbReference>
<protein>
    <submittedName>
        <fullName evidence="2">Mosc</fullName>
    </submittedName>
</protein>
<dbReference type="eggNOG" id="COG2258">
    <property type="taxonomic scope" value="Bacteria"/>
</dbReference>
<accession>A1ZSH3</accession>
<dbReference type="SUPFAM" id="SSF50800">
    <property type="entry name" value="PK beta-barrel domain-like"/>
    <property type="match status" value="1"/>
</dbReference>
<gene>
    <name evidence="2" type="ORF">M23134_02972</name>
</gene>
<dbReference type="Pfam" id="PF03473">
    <property type="entry name" value="MOSC"/>
    <property type="match status" value="1"/>
</dbReference>
<reference evidence="2 3" key="1">
    <citation type="submission" date="2007-01" db="EMBL/GenBank/DDBJ databases">
        <authorList>
            <person name="Haygood M."/>
            <person name="Podell S."/>
            <person name="Anderson C."/>
            <person name="Hopkinson B."/>
            <person name="Roe K."/>
            <person name="Barbeau K."/>
            <person name="Gaasterland T."/>
            <person name="Ferriera S."/>
            <person name="Johnson J."/>
            <person name="Kravitz S."/>
            <person name="Beeson K."/>
            <person name="Sutton G."/>
            <person name="Rogers Y.-H."/>
            <person name="Friedman R."/>
            <person name="Frazier M."/>
            <person name="Venter J.C."/>
        </authorList>
    </citation>
    <scope>NUCLEOTIDE SEQUENCE [LARGE SCALE GENOMIC DNA]</scope>
    <source>
        <strain evidence="2 3">ATCC 23134</strain>
    </source>
</reference>
<dbReference type="Proteomes" id="UP000004095">
    <property type="component" value="Unassembled WGS sequence"/>
</dbReference>
<dbReference type="InterPro" id="IPR052716">
    <property type="entry name" value="MOSC_domain"/>
</dbReference>
<dbReference type="PANTHER" id="PTHR36930">
    <property type="entry name" value="METAL-SULFUR CLUSTER BIOSYNTHESIS PROTEINS YUAD-RELATED"/>
    <property type="match status" value="1"/>
</dbReference>
<name>A1ZSH3_MICM2</name>
<proteinExistence type="predicted"/>
<evidence type="ECO:0000259" key="1">
    <source>
        <dbReference type="PROSITE" id="PS51340"/>
    </source>
</evidence>
<dbReference type="InterPro" id="IPR005302">
    <property type="entry name" value="MoCF_Sase_C"/>
</dbReference>
<sequence>MVQQSKSSIMSDLINKFAQKGVVQWIGLRPEKKQPLTSVKSVEVSLTKGLVGDHFAGTYSNKRQVTLIQAEHLQTVASLMGVNVIDPELTRRNIVVQGINLLALKEKQFKIGEVILETTGTCQPCSRMETNLGKGGYNAMRGHGGITAKVIQAGLIHIGDEVEVLATVIKS</sequence>
<comment type="caution">
    <text evidence="2">The sequence shown here is derived from an EMBL/GenBank/DDBJ whole genome shotgun (WGS) entry which is preliminary data.</text>
</comment>
<dbReference type="InterPro" id="IPR011037">
    <property type="entry name" value="Pyrv_Knase-like_insert_dom_sf"/>
</dbReference>
<dbReference type="GO" id="GO:0003824">
    <property type="term" value="F:catalytic activity"/>
    <property type="evidence" value="ECO:0007669"/>
    <property type="project" value="InterPro"/>
</dbReference>
<dbReference type="AlphaFoldDB" id="A1ZSH3"/>
<dbReference type="GO" id="GO:0030151">
    <property type="term" value="F:molybdenum ion binding"/>
    <property type="evidence" value="ECO:0007669"/>
    <property type="project" value="InterPro"/>
</dbReference>
<dbReference type="EMBL" id="AAWS01000031">
    <property type="protein sequence ID" value="EAY26721.1"/>
    <property type="molecule type" value="Genomic_DNA"/>
</dbReference>
<dbReference type="Gene3D" id="2.40.33.20">
    <property type="entry name" value="PK beta-barrel domain-like"/>
    <property type="match status" value="1"/>
</dbReference>
<evidence type="ECO:0000313" key="2">
    <source>
        <dbReference type="EMBL" id="EAY26721.1"/>
    </source>
</evidence>
<organism evidence="2 3">
    <name type="scientific">Microscilla marina ATCC 23134</name>
    <dbReference type="NCBI Taxonomy" id="313606"/>
    <lineage>
        <taxon>Bacteria</taxon>
        <taxon>Pseudomonadati</taxon>
        <taxon>Bacteroidota</taxon>
        <taxon>Cytophagia</taxon>
        <taxon>Cytophagales</taxon>
        <taxon>Microscillaceae</taxon>
        <taxon>Microscilla</taxon>
    </lineage>
</organism>
<dbReference type="PROSITE" id="PS51340">
    <property type="entry name" value="MOSC"/>
    <property type="match status" value="1"/>
</dbReference>